<keyword evidence="4" id="KW-1185">Reference proteome</keyword>
<dbReference type="EMBL" id="CAMXCT030000431">
    <property type="protein sequence ID" value="CAL4766015.1"/>
    <property type="molecule type" value="Genomic_DNA"/>
</dbReference>
<feature type="compositionally biased region" description="Basic and acidic residues" evidence="1">
    <location>
        <begin position="491"/>
        <end position="505"/>
    </location>
</feature>
<dbReference type="EMBL" id="CAMXCT010000431">
    <property type="protein sequence ID" value="CAI3978703.1"/>
    <property type="molecule type" value="Genomic_DNA"/>
</dbReference>
<name>A0A9P1BSN7_9DINO</name>
<reference evidence="2" key="1">
    <citation type="submission" date="2022-10" db="EMBL/GenBank/DDBJ databases">
        <authorList>
            <person name="Chen Y."/>
            <person name="Dougan E. K."/>
            <person name="Chan C."/>
            <person name="Rhodes N."/>
            <person name="Thang M."/>
        </authorList>
    </citation>
    <scope>NUCLEOTIDE SEQUENCE</scope>
</reference>
<feature type="region of interest" description="Disordered" evidence="1">
    <location>
        <begin position="476"/>
        <end position="505"/>
    </location>
</feature>
<dbReference type="OrthoDB" id="444702at2759"/>
<protein>
    <submittedName>
        <fullName evidence="2">Uncharacterized protein</fullName>
    </submittedName>
</protein>
<comment type="caution">
    <text evidence="2">The sequence shown here is derived from an EMBL/GenBank/DDBJ whole genome shotgun (WGS) entry which is preliminary data.</text>
</comment>
<proteinExistence type="predicted"/>
<evidence type="ECO:0000313" key="3">
    <source>
        <dbReference type="EMBL" id="CAL4766015.1"/>
    </source>
</evidence>
<evidence type="ECO:0000313" key="2">
    <source>
        <dbReference type="EMBL" id="CAI3978703.1"/>
    </source>
</evidence>
<dbReference type="AlphaFoldDB" id="A0A9P1BSN7"/>
<reference evidence="3 4" key="2">
    <citation type="submission" date="2024-05" db="EMBL/GenBank/DDBJ databases">
        <authorList>
            <person name="Chen Y."/>
            <person name="Shah S."/>
            <person name="Dougan E. K."/>
            <person name="Thang M."/>
            <person name="Chan C."/>
        </authorList>
    </citation>
    <scope>NUCLEOTIDE SEQUENCE [LARGE SCALE GENOMIC DNA]</scope>
</reference>
<evidence type="ECO:0000256" key="1">
    <source>
        <dbReference type="SAM" id="MobiDB-lite"/>
    </source>
</evidence>
<accession>A0A9P1BSN7</accession>
<sequence length="505" mass="55865">MPRVMDGEVVRQCTPSFFEEIQAAFRAKDVFSCVSELSLMCIHWENIWLVHCEFPFVEAVFALMSKKDFNRLMHAKFGNGGGNKGKGKGGASMGLDPEVEYAKAMKSALPEAAQIRMQPKLIQEEWIQTIKEWQHLDSSGGVAVVAKEHIPKVVEKVGYSSKPVGILVVQEPDEIGMMGYPRSCVRCTYDVASTGGTRKQVQVDRWLVQLGFADPVTMKSIGEEVKVGFTMTRMVAKFSTLRGWAHGPHPAGVLTQHLKQYVDEQAFDSVMPRGDGSFTFLVHNVYEEVLLSKSGCNGIFLKRHSSEPESAHELLWLDEDVGLDDALAICEGAKAIGVVEKGVKGRLAVRFRTEDELVSFAQANKYQYDNSVQRWKVSGIPLLAGLQGLHQMLVSLGWEVVEVVYQGEDSAVFTSTNKGREAAAHFKYLDQPRGVRFKALNASARKESASSSQASRVVKSSVNERAQAQKAFLERLQASSIQSPTKQVAKRPHEGKTGETPDPKK</sequence>
<feature type="compositionally biased region" description="Polar residues" evidence="1">
    <location>
        <begin position="477"/>
        <end position="486"/>
    </location>
</feature>
<organism evidence="2">
    <name type="scientific">Cladocopium goreaui</name>
    <dbReference type="NCBI Taxonomy" id="2562237"/>
    <lineage>
        <taxon>Eukaryota</taxon>
        <taxon>Sar</taxon>
        <taxon>Alveolata</taxon>
        <taxon>Dinophyceae</taxon>
        <taxon>Suessiales</taxon>
        <taxon>Symbiodiniaceae</taxon>
        <taxon>Cladocopium</taxon>
    </lineage>
</organism>
<evidence type="ECO:0000313" key="4">
    <source>
        <dbReference type="Proteomes" id="UP001152797"/>
    </source>
</evidence>
<dbReference type="Proteomes" id="UP001152797">
    <property type="component" value="Unassembled WGS sequence"/>
</dbReference>
<gene>
    <name evidence="2" type="ORF">C1SCF055_LOCUS6719</name>
</gene>
<dbReference type="EMBL" id="CAMXCT020000431">
    <property type="protein sequence ID" value="CAL1132078.1"/>
    <property type="molecule type" value="Genomic_DNA"/>
</dbReference>